<dbReference type="Pfam" id="PF07484">
    <property type="entry name" value="Collar"/>
    <property type="match status" value="1"/>
</dbReference>
<proteinExistence type="predicted"/>
<accession>A0AAC9RMY0</accession>
<dbReference type="Gene3D" id="3.90.1340.10">
    <property type="entry name" value="Phage tail collar domain"/>
    <property type="match status" value="1"/>
</dbReference>
<dbReference type="Proteomes" id="UP000177894">
    <property type="component" value="Chromosome"/>
</dbReference>
<gene>
    <name evidence="2" type="ORF">BJL90_20300</name>
    <name evidence="3" type="ORF">CLFO_30350</name>
</gene>
<dbReference type="RefSeq" id="WP_070972522.1">
    <property type="nucleotide sequence ID" value="NZ_CP017603.1"/>
</dbReference>
<protein>
    <submittedName>
        <fullName evidence="3">Phage Tail Collar Domain protein</fullName>
    </submittedName>
    <submittedName>
        <fullName evidence="2">Phage tail protein</fullName>
    </submittedName>
</protein>
<feature type="domain" description="Phage tail collar" evidence="1">
    <location>
        <begin position="6"/>
        <end position="60"/>
    </location>
</feature>
<organism evidence="3 5">
    <name type="scientific">Clostridium formicaceticum</name>
    <dbReference type="NCBI Taxonomy" id="1497"/>
    <lineage>
        <taxon>Bacteria</taxon>
        <taxon>Bacillati</taxon>
        <taxon>Bacillota</taxon>
        <taxon>Clostridia</taxon>
        <taxon>Eubacteriales</taxon>
        <taxon>Clostridiaceae</taxon>
        <taxon>Clostridium</taxon>
    </lineage>
</organism>
<reference evidence="3 5" key="2">
    <citation type="submission" date="2017-03" db="EMBL/GenBank/DDBJ databases">
        <title>Complete sequence of Clostridium formicaceticum DSM 92.</title>
        <authorList>
            <person name="Poehlein A."/>
            <person name="Karl M."/>
            <person name="Bengelsdorf F.R."/>
            <person name="Duerre P."/>
            <person name="Daniel R."/>
        </authorList>
    </citation>
    <scope>NUCLEOTIDE SEQUENCE [LARGE SCALE GENOMIC DNA]</scope>
    <source>
        <strain evidence="3 5">DSM 92</strain>
    </source>
</reference>
<dbReference type="Proteomes" id="UP000192478">
    <property type="component" value="Chromosome"/>
</dbReference>
<dbReference type="EMBL" id="CP020559">
    <property type="protein sequence ID" value="ARE88629.1"/>
    <property type="molecule type" value="Genomic_DNA"/>
</dbReference>
<evidence type="ECO:0000259" key="1">
    <source>
        <dbReference type="Pfam" id="PF07484"/>
    </source>
</evidence>
<dbReference type="KEGG" id="cfm:BJL90_20300"/>
<reference evidence="2 4" key="1">
    <citation type="submission" date="2016-10" db="EMBL/GenBank/DDBJ databases">
        <title>Complete Genome Sequence of Acetogen Clostridium formicoaceticum ATCC 27076.</title>
        <authorList>
            <person name="Bao T."/>
            <person name="Cheng C."/>
            <person name="Zhao J."/>
            <person name="Yang S.-T."/>
            <person name="Wang J."/>
            <person name="Wang M."/>
        </authorList>
    </citation>
    <scope>NUCLEOTIDE SEQUENCE [LARGE SCALE GENOMIC DNA]</scope>
    <source>
        <strain evidence="2 4">ATCC 27076</strain>
    </source>
</reference>
<dbReference type="EMBL" id="CP017603">
    <property type="protein sequence ID" value="AOY77998.1"/>
    <property type="molecule type" value="Genomic_DNA"/>
</dbReference>
<dbReference type="AlphaFoldDB" id="A0AAC9RMY0"/>
<dbReference type="SUPFAM" id="SSF88874">
    <property type="entry name" value="Receptor-binding domain of short tail fibre protein gp12"/>
    <property type="match status" value="1"/>
</dbReference>
<dbReference type="InterPro" id="IPR037053">
    <property type="entry name" value="Phage_tail_collar_dom_sf"/>
</dbReference>
<evidence type="ECO:0000313" key="2">
    <source>
        <dbReference type="EMBL" id="AOY77998.1"/>
    </source>
</evidence>
<sequence>MDQFLGQIELFPYGFAPQDWTVCNGQLLRISENQALFSLLGTTYGGDGQTTFALPDLRNAALGQYNQYYIALAGIYPSRN</sequence>
<evidence type="ECO:0000313" key="3">
    <source>
        <dbReference type="EMBL" id="ARE88629.1"/>
    </source>
</evidence>
<evidence type="ECO:0000313" key="5">
    <source>
        <dbReference type="Proteomes" id="UP000192478"/>
    </source>
</evidence>
<evidence type="ECO:0000313" key="4">
    <source>
        <dbReference type="Proteomes" id="UP000177894"/>
    </source>
</evidence>
<name>A0AAC9RMY0_9CLOT</name>
<dbReference type="InterPro" id="IPR011083">
    <property type="entry name" value="Phage_tail_collar_dom"/>
</dbReference>
<keyword evidence="4" id="KW-1185">Reference proteome</keyword>